<evidence type="ECO:0000256" key="1">
    <source>
        <dbReference type="ARBA" id="ARBA00005254"/>
    </source>
</evidence>
<dbReference type="PANTHER" id="PTHR43459:SF1">
    <property type="entry name" value="EG:BACN32G11.4 PROTEIN"/>
    <property type="match status" value="1"/>
</dbReference>
<dbReference type="KEGG" id="cbot:ATE48_06650"/>
<protein>
    <submittedName>
        <fullName evidence="2">Enoyl-CoA hydratase</fullName>
        <ecNumber evidence="2">4.2.1.17</ecNumber>
    </submittedName>
</protein>
<keyword evidence="3" id="KW-1185">Reference proteome</keyword>
<dbReference type="OrthoDB" id="5730382at2"/>
<dbReference type="GO" id="GO:0010124">
    <property type="term" value="P:phenylacetate catabolic process"/>
    <property type="evidence" value="ECO:0007669"/>
    <property type="project" value="InterPro"/>
</dbReference>
<dbReference type="FunFam" id="3.90.226.10:FF:000071">
    <property type="entry name" value="Putative enoyl-CoA hydratase PaaB"/>
    <property type="match status" value="1"/>
</dbReference>
<dbReference type="InParanoid" id="A0A1B1AGD5"/>
<dbReference type="Gene3D" id="1.10.12.10">
    <property type="entry name" value="Lyase 2-enoyl-coa Hydratase, Chain A, domain 2"/>
    <property type="match status" value="1"/>
</dbReference>
<dbReference type="AlphaFoldDB" id="A0A1B1AGD5"/>
<dbReference type="InterPro" id="IPR001753">
    <property type="entry name" value="Enoyl-CoA_hydra/iso"/>
</dbReference>
<dbReference type="STRING" id="1759059.ATE48_06650"/>
<dbReference type="Pfam" id="PF00378">
    <property type="entry name" value="ECH_1"/>
    <property type="match status" value="1"/>
</dbReference>
<sequence length="262" mass="27993">MDYETILLEIADGVARLTLNRPDRLNSFTVQMHDEVSRGLEAVAKSDARVLVLTGAGRGFCAGQDLSDRAVAPGGDGVDLGESLEKRYNPLIRRLATLEMPVVCAVNGVAAGAGANIALACDIVIAAKTAKFIQSFANIGLVPDSGGTWTLPRLAGQARAMGLALTGEPLTAERAEAWGMIWKAVDDDKLREETDALATKFASAPTKGLATTKKLLRDGATRTLCEQLDIERDAQRMLGRTSDYKEGVGAFMQKRQPKFTGN</sequence>
<organism evidence="2 3">
    <name type="scientific">Candidatus Viadribacter manganicus</name>
    <dbReference type="NCBI Taxonomy" id="1759059"/>
    <lineage>
        <taxon>Bacteria</taxon>
        <taxon>Pseudomonadati</taxon>
        <taxon>Pseudomonadota</taxon>
        <taxon>Alphaproteobacteria</taxon>
        <taxon>Hyphomonadales</taxon>
        <taxon>Hyphomonadaceae</taxon>
        <taxon>Candidatus Viadribacter</taxon>
    </lineage>
</organism>
<dbReference type="Gene3D" id="3.90.226.10">
    <property type="entry name" value="2-enoyl-CoA Hydratase, Chain A, domain 1"/>
    <property type="match status" value="1"/>
</dbReference>
<keyword evidence="2" id="KW-0456">Lyase</keyword>
<dbReference type="PANTHER" id="PTHR43459">
    <property type="entry name" value="ENOYL-COA HYDRATASE"/>
    <property type="match status" value="1"/>
</dbReference>
<name>A0A1B1AGD5_9PROT</name>
<reference evidence="2 3" key="1">
    <citation type="submission" date="2015-11" db="EMBL/GenBank/DDBJ databases">
        <title>Whole-Genome Sequence of Candidatus Oderbacter manganicum from the National Park Lower Oder Valley, Germany.</title>
        <authorList>
            <person name="Braun B."/>
            <person name="Liere K."/>
            <person name="Szewzyk U."/>
        </authorList>
    </citation>
    <scope>NUCLEOTIDE SEQUENCE [LARGE SCALE GENOMIC DNA]</scope>
    <source>
        <strain evidence="2 3">OTSz_A_272</strain>
    </source>
</reference>
<dbReference type="GO" id="GO:0004300">
    <property type="term" value="F:enoyl-CoA hydratase activity"/>
    <property type="evidence" value="ECO:0007669"/>
    <property type="project" value="UniProtKB-EC"/>
</dbReference>
<dbReference type="InterPro" id="IPR011968">
    <property type="entry name" value="PaaB1"/>
</dbReference>
<dbReference type="NCBIfam" id="TIGR02280">
    <property type="entry name" value="PaaB1"/>
    <property type="match status" value="1"/>
</dbReference>
<evidence type="ECO:0000313" key="3">
    <source>
        <dbReference type="Proteomes" id="UP000092498"/>
    </source>
</evidence>
<dbReference type="FunCoup" id="A0A1B1AGD5">
    <property type="interactions" value="121"/>
</dbReference>
<dbReference type="InterPro" id="IPR014748">
    <property type="entry name" value="Enoyl-CoA_hydra_C"/>
</dbReference>
<accession>A0A1B1AGD5</accession>
<dbReference type="EMBL" id="CP013244">
    <property type="protein sequence ID" value="ANP45620.1"/>
    <property type="molecule type" value="Genomic_DNA"/>
</dbReference>
<dbReference type="InterPro" id="IPR029045">
    <property type="entry name" value="ClpP/crotonase-like_dom_sf"/>
</dbReference>
<dbReference type="Proteomes" id="UP000092498">
    <property type="component" value="Chromosome"/>
</dbReference>
<gene>
    <name evidence="2" type="ORF">ATE48_06650</name>
</gene>
<dbReference type="SUPFAM" id="SSF52096">
    <property type="entry name" value="ClpP/crotonase"/>
    <property type="match status" value="1"/>
</dbReference>
<comment type="similarity">
    <text evidence="1">Belongs to the enoyl-CoA hydratase/isomerase family.</text>
</comment>
<dbReference type="CDD" id="cd06558">
    <property type="entry name" value="crotonase-like"/>
    <property type="match status" value="1"/>
</dbReference>
<evidence type="ECO:0000313" key="2">
    <source>
        <dbReference type="EMBL" id="ANP45620.1"/>
    </source>
</evidence>
<dbReference type="RefSeq" id="WP_066769240.1">
    <property type="nucleotide sequence ID" value="NZ_CP013244.1"/>
</dbReference>
<proteinExistence type="inferred from homology"/>
<dbReference type="EC" id="4.2.1.17" evidence="2"/>